<evidence type="ECO:0000256" key="8">
    <source>
        <dbReference type="ARBA" id="ARBA00023136"/>
    </source>
</evidence>
<keyword evidence="13" id="KW-1003">Cell membrane</keyword>
<dbReference type="CDD" id="cd06503">
    <property type="entry name" value="ATP-synt_Fo_b"/>
    <property type="match status" value="1"/>
</dbReference>
<evidence type="ECO:0000256" key="9">
    <source>
        <dbReference type="ARBA" id="ARBA00023310"/>
    </source>
</evidence>
<dbReference type="OrthoDB" id="122870at2"/>
<dbReference type="HAMAP" id="MF_01398">
    <property type="entry name" value="ATP_synth_b_bprime"/>
    <property type="match status" value="1"/>
</dbReference>
<keyword evidence="4 13" id="KW-0812">Transmembrane</keyword>
<evidence type="ECO:0000256" key="4">
    <source>
        <dbReference type="ARBA" id="ARBA00022692"/>
    </source>
</evidence>
<keyword evidence="7 13" id="KW-0406">Ion transport</keyword>
<evidence type="ECO:0000256" key="3">
    <source>
        <dbReference type="ARBA" id="ARBA00022547"/>
    </source>
</evidence>
<comment type="function">
    <text evidence="10 13">F(1)F(0) ATP synthase produces ATP from ADP in the presence of a proton or sodium gradient. F-type ATPases consist of two structural domains, F(1) containing the extramembraneous catalytic core and F(0) containing the membrane proton channel, linked together by a central stalk and a peripheral stalk. During catalysis, ATP synthesis in the catalytic domain of F(1) is coupled via a rotary mechanism of the central stalk subunits to proton translocation.</text>
</comment>
<evidence type="ECO:0000256" key="13">
    <source>
        <dbReference type="HAMAP-Rule" id="MF_01398"/>
    </source>
</evidence>
<evidence type="ECO:0000313" key="17">
    <source>
        <dbReference type="Proteomes" id="UP000239735"/>
    </source>
</evidence>
<evidence type="ECO:0000256" key="15">
    <source>
        <dbReference type="SAM" id="Coils"/>
    </source>
</evidence>
<dbReference type="GO" id="GO:0045259">
    <property type="term" value="C:proton-transporting ATP synthase complex"/>
    <property type="evidence" value="ECO:0007669"/>
    <property type="project" value="UniProtKB-KW"/>
</dbReference>
<keyword evidence="15" id="KW-0175">Coiled coil</keyword>
<dbReference type="Pfam" id="PF00430">
    <property type="entry name" value="ATP-synt_B"/>
    <property type="match status" value="1"/>
</dbReference>
<dbReference type="AlphaFoldDB" id="A0A2N9L2C9"/>
<keyword evidence="8 13" id="KW-0472">Membrane</keyword>
<dbReference type="Proteomes" id="UP000239735">
    <property type="component" value="Unassembled WGS sequence"/>
</dbReference>
<evidence type="ECO:0000256" key="7">
    <source>
        <dbReference type="ARBA" id="ARBA00023065"/>
    </source>
</evidence>
<dbReference type="PANTHER" id="PTHR33445:SF2">
    <property type="entry name" value="ATP SYNTHASE SUBUNIT B', CHLOROPLASTIC"/>
    <property type="match status" value="1"/>
</dbReference>
<organism evidence="16 17">
    <name type="scientific">Candidatus Sulfuritelmatomonas gaucii</name>
    <dbReference type="NCBI Taxonomy" id="2043161"/>
    <lineage>
        <taxon>Bacteria</taxon>
        <taxon>Pseudomonadati</taxon>
        <taxon>Acidobacteriota</taxon>
        <taxon>Terriglobia</taxon>
        <taxon>Terriglobales</taxon>
        <taxon>Acidobacteriaceae</taxon>
        <taxon>Candidatus Sulfuritelmatomonas</taxon>
    </lineage>
</organism>
<dbReference type="GO" id="GO:0046933">
    <property type="term" value="F:proton-transporting ATP synthase activity, rotational mechanism"/>
    <property type="evidence" value="ECO:0007669"/>
    <property type="project" value="UniProtKB-UniRule"/>
</dbReference>
<reference evidence="17" key="1">
    <citation type="submission" date="2018-02" db="EMBL/GenBank/DDBJ databases">
        <authorList>
            <person name="Hausmann B."/>
        </authorList>
    </citation>
    <scope>NUCLEOTIDE SEQUENCE [LARGE SCALE GENOMIC DNA]</scope>
    <source>
        <strain evidence="17">Peat soil MAG SbA5</strain>
    </source>
</reference>
<dbReference type="PANTHER" id="PTHR33445">
    <property type="entry name" value="ATP SYNTHASE SUBUNIT B', CHLOROPLASTIC"/>
    <property type="match status" value="1"/>
</dbReference>
<comment type="subunit">
    <text evidence="13">F-type ATPases have 2 components, F(1) - the catalytic core - and F(0) - the membrane proton channel. F(1) has five subunits: alpha(3), beta(3), gamma(1), delta(1), epsilon(1). F(0) has three main subunits: a(1), b(2) and c(10-14). The alpha and beta chains form an alternating ring which encloses part of the gamma chain. F(1) is attached to F(0) by a central stalk formed by the gamma and epsilon chains, while a peripheral stalk is formed by the delta and b chains.</text>
</comment>
<keyword evidence="3 13" id="KW-0138">CF(0)</keyword>
<feature type="coiled-coil region" evidence="15">
    <location>
        <begin position="45"/>
        <end position="86"/>
    </location>
</feature>
<dbReference type="GO" id="GO:0012505">
    <property type="term" value="C:endomembrane system"/>
    <property type="evidence" value="ECO:0007669"/>
    <property type="project" value="UniProtKB-SubCell"/>
</dbReference>
<feature type="transmembrane region" description="Helical" evidence="13">
    <location>
        <begin position="12"/>
        <end position="32"/>
    </location>
</feature>
<name>A0A2N9L2C9_9BACT</name>
<keyword evidence="2 13" id="KW-0813">Transport</keyword>
<sequence length="152" mass="16514">MQDILQQLGDLLINAIPTALLFIVLVFAYQFLVQGPLTAVLARRRALTEGAMEDARKAIAEAESKAAEYAMRLRQARAEAYKLREQRVKQWNGERDAALDTARKAAGQKVRQARAELDAQADTARKVIQASAADLAGQALRAVLPATAGGSR</sequence>
<evidence type="ECO:0000256" key="6">
    <source>
        <dbReference type="ARBA" id="ARBA00022989"/>
    </source>
</evidence>
<evidence type="ECO:0000256" key="11">
    <source>
        <dbReference type="ARBA" id="ARBA00025614"/>
    </source>
</evidence>
<evidence type="ECO:0000256" key="5">
    <source>
        <dbReference type="ARBA" id="ARBA00022781"/>
    </source>
</evidence>
<accession>A0A2N9L2C9</accession>
<comment type="function">
    <text evidence="11">Component of the F(0) channel, it forms part of the peripheral stalk, linking F(1) to F(0). The b'-subunit is a diverged and duplicated form of b found in plants and photosynthetic bacteria.</text>
</comment>
<dbReference type="InterPro" id="IPR002146">
    <property type="entry name" value="ATP_synth_b/b'su_bac/chlpt"/>
</dbReference>
<keyword evidence="5 13" id="KW-0375">Hydrogen ion transport</keyword>
<evidence type="ECO:0000313" key="16">
    <source>
        <dbReference type="EMBL" id="SPE17448.1"/>
    </source>
</evidence>
<dbReference type="EMBL" id="OKRB01000002">
    <property type="protein sequence ID" value="SPE17448.1"/>
    <property type="molecule type" value="Genomic_DNA"/>
</dbReference>
<keyword evidence="9 13" id="KW-0066">ATP synthesis</keyword>
<keyword evidence="6 13" id="KW-1133">Transmembrane helix</keyword>
<comment type="subcellular location">
    <subcellularLocation>
        <location evidence="13">Cell membrane</location>
        <topology evidence="13">Single-pass membrane protein</topology>
    </subcellularLocation>
    <subcellularLocation>
        <location evidence="12">Endomembrane system</location>
        <topology evidence="12">Single-pass membrane protein</topology>
    </subcellularLocation>
</comment>
<evidence type="ECO:0000256" key="2">
    <source>
        <dbReference type="ARBA" id="ARBA00022448"/>
    </source>
</evidence>
<comment type="similarity">
    <text evidence="1 13 14">Belongs to the ATPase B chain family.</text>
</comment>
<evidence type="ECO:0000256" key="1">
    <source>
        <dbReference type="ARBA" id="ARBA00005513"/>
    </source>
</evidence>
<gene>
    <name evidence="16" type="primary">atpF'</name>
    <name evidence="13" type="synonym">atpF</name>
    <name evidence="16" type="ORF">SBA5_100045</name>
</gene>
<dbReference type="GO" id="GO:0005886">
    <property type="term" value="C:plasma membrane"/>
    <property type="evidence" value="ECO:0007669"/>
    <property type="project" value="UniProtKB-SubCell"/>
</dbReference>
<protein>
    <recommendedName>
        <fullName evidence="13">ATP synthase subunit b</fullName>
    </recommendedName>
    <alternativeName>
        <fullName evidence="13">ATP synthase F(0) sector subunit b</fullName>
    </alternativeName>
    <alternativeName>
        <fullName evidence="13">ATPase subunit I</fullName>
    </alternativeName>
    <alternativeName>
        <fullName evidence="13">F-type ATPase subunit b</fullName>
        <shortName evidence="13">F-ATPase subunit b</shortName>
    </alternativeName>
</protein>
<dbReference type="InterPro" id="IPR050059">
    <property type="entry name" value="ATP_synthase_B_chain"/>
</dbReference>
<dbReference type="GO" id="GO:0046961">
    <property type="term" value="F:proton-transporting ATPase activity, rotational mechanism"/>
    <property type="evidence" value="ECO:0007669"/>
    <property type="project" value="TreeGrafter"/>
</dbReference>
<evidence type="ECO:0000256" key="14">
    <source>
        <dbReference type="RuleBase" id="RU003848"/>
    </source>
</evidence>
<evidence type="ECO:0000256" key="12">
    <source>
        <dbReference type="ARBA" id="ARBA00037847"/>
    </source>
</evidence>
<evidence type="ECO:0000256" key="10">
    <source>
        <dbReference type="ARBA" id="ARBA00025198"/>
    </source>
</evidence>
<proteinExistence type="inferred from homology"/>